<dbReference type="InterPro" id="IPR050585">
    <property type="entry name" value="Xaa-Pro_dipeptidyl-ppase/CocE"/>
</dbReference>
<keyword evidence="2" id="KW-0378">Hydrolase</keyword>
<sequence length="666" mass="73723">MTHSNHKIAAPCGSWASPISASLLVADSVRLSEPRVHEDYNYWLEGRPQEKGRSVLVRAPQHNPEQTEDLSPSPFSVRSACHEYGGASYCIAGNAVFFVNAKDQDIYRLCLTSKDIERITKLEHTRFADLLWDAQRQRLIAVSEDHARCDEGHEPENTIVSIDIAGAPDARTTTLFSGADFYSNPCLSPDGKNLSYLCWHHPNMPWDATECYVVQLDDQGGVKNQRRVSAIDTPTLEAQQESIFQPSFGPDGNLYFVSDCSDWWNLYRYSLDTEKLDALQPMEAEFATPQWVFGMSCYGFLNNNTIACCYTQDGRWQLGELDIDTKTLKNIESPYDDISMINCAEGRALFFAANSQSASQLCQWQNQTIRQVCTSSSSDIEPEYISAPQALSFAAGGETAHGFYYAPCNPEYQAMPDEKAPLIALCHGGPTGATETALSVKIQFWTSRGFAVFDINYRGSTGYGRPYRDSLKGQWGIKDVEDVCAGAQFLVDKGLADPERLCIKGGSAGGYTVLAALTFAETFAAGASHYGIGDLETLARDTHKFEARYLDSMVGPYPGAKEIYQQRSPINHVEQLNCPAIFFQGLEDKVVPPNQAEAMLEALNNKKLPVAYVPFEGEGHGFRGAEAIVTALEGELYFYSRLFDFNAPDLEADSINAVNILNLETN</sequence>
<dbReference type="GO" id="GO:0008236">
    <property type="term" value="F:serine-type peptidase activity"/>
    <property type="evidence" value="ECO:0007669"/>
    <property type="project" value="InterPro"/>
</dbReference>
<reference evidence="2 3" key="1">
    <citation type="submission" date="2020-08" db="EMBL/GenBank/DDBJ databases">
        <title>Genomic Encyclopedia of Type Strains, Phase IV (KMG-IV): sequencing the most valuable type-strain genomes for metagenomic binning, comparative biology and taxonomic classification.</title>
        <authorList>
            <person name="Goeker M."/>
        </authorList>
    </citation>
    <scope>NUCLEOTIDE SEQUENCE [LARGE SCALE GENOMIC DNA]</scope>
    <source>
        <strain evidence="2 3">DSM 22368</strain>
    </source>
</reference>
<dbReference type="RefSeq" id="WP_166848478.1">
    <property type="nucleotide sequence ID" value="NZ_JAAONY010000001.1"/>
</dbReference>
<dbReference type="InParanoid" id="A0A7X0JU23"/>
<dbReference type="InterPro" id="IPR001375">
    <property type="entry name" value="Peptidase_S9_cat"/>
</dbReference>
<dbReference type="SUPFAM" id="SSF82171">
    <property type="entry name" value="DPP6 N-terminal domain-like"/>
    <property type="match status" value="1"/>
</dbReference>
<evidence type="ECO:0000313" key="3">
    <source>
        <dbReference type="Proteomes" id="UP000528457"/>
    </source>
</evidence>
<comment type="caution">
    <text evidence="2">The sequence shown here is derived from an EMBL/GenBank/DDBJ whole genome shotgun (WGS) entry which is preliminary data.</text>
</comment>
<feature type="domain" description="Peptidase S9 prolyl oligopeptidase catalytic" evidence="1">
    <location>
        <begin position="438"/>
        <end position="643"/>
    </location>
</feature>
<dbReference type="GO" id="GO:0004177">
    <property type="term" value="F:aminopeptidase activity"/>
    <property type="evidence" value="ECO:0007669"/>
    <property type="project" value="UniProtKB-KW"/>
</dbReference>
<dbReference type="Gene3D" id="3.40.50.1820">
    <property type="entry name" value="alpha/beta hydrolase"/>
    <property type="match status" value="1"/>
</dbReference>
<keyword evidence="2" id="KW-0645">Protease</keyword>
<evidence type="ECO:0000259" key="1">
    <source>
        <dbReference type="Pfam" id="PF00326"/>
    </source>
</evidence>
<evidence type="ECO:0000313" key="2">
    <source>
        <dbReference type="EMBL" id="MBB6521440.1"/>
    </source>
</evidence>
<accession>A0A7X0JU23</accession>
<dbReference type="Proteomes" id="UP000528457">
    <property type="component" value="Unassembled WGS sequence"/>
</dbReference>
<organism evidence="2 3">
    <name type="scientific">Pseudoteredinibacter isoporae</name>
    <dbReference type="NCBI Taxonomy" id="570281"/>
    <lineage>
        <taxon>Bacteria</taxon>
        <taxon>Pseudomonadati</taxon>
        <taxon>Pseudomonadota</taxon>
        <taxon>Gammaproteobacteria</taxon>
        <taxon>Cellvibrionales</taxon>
        <taxon>Cellvibrionaceae</taxon>
        <taxon>Pseudoteredinibacter</taxon>
    </lineage>
</organism>
<dbReference type="PANTHER" id="PTHR43056">
    <property type="entry name" value="PEPTIDASE S9 PROLYL OLIGOPEPTIDASE"/>
    <property type="match status" value="1"/>
</dbReference>
<dbReference type="Pfam" id="PF00326">
    <property type="entry name" value="Peptidase_S9"/>
    <property type="match status" value="1"/>
</dbReference>
<dbReference type="GO" id="GO:0006508">
    <property type="term" value="P:proteolysis"/>
    <property type="evidence" value="ECO:0007669"/>
    <property type="project" value="InterPro"/>
</dbReference>
<dbReference type="InterPro" id="IPR029058">
    <property type="entry name" value="AB_hydrolase_fold"/>
</dbReference>
<protein>
    <submittedName>
        <fullName evidence="2">Dipeptidyl aminopeptidase/acylaminoacyl peptidase</fullName>
    </submittedName>
</protein>
<dbReference type="SUPFAM" id="SSF53474">
    <property type="entry name" value="alpha/beta-Hydrolases"/>
    <property type="match status" value="1"/>
</dbReference>
<gene>
    <name evidence="2" type="ORF">HNR48_001718</name>
</gene>
<dbReference type="EMBL" id="JACHHT010000001">
    <property type="protein sequence ID" value="MBB6521440.1"/>
    <property type="molecule type" value="Genomic_DNA"/>
</dbReference>
<dbReference type="Gene3D" id="2.120.10.30">
    <property type="entry name" value="TolB, C-terminal domain"/>
    <property type="match status" value="1"/>
</dbReference>
<keyword evidence="3" id="KW-1185">Reference proteome</keyword>
<dbReference type="PANTHER" id="PTHR43056:SF5">
    <property type="entry name" value="PEPTIDASE S9 PROLYL OLIGOPEPTIDASE CATALYTIC DOMAIN-CONTAINING PROTEIN"/>
    <property type="match status" value="1"/>
</dbReference>
<proteinExistence type="predicted"/>
<name>A0A7X0JU23_9GAMM</name>
<keyword evidence="2" id="KW-0031">Aminopeptidase</keyword>
<dbReference type="AlphaFoldDB" id="A0A7X0JU23"/>
<dbReference type="InterPro" id="IPR011042">
    <property type="entry name" value="6-blade_b-propeller_TolB-like"/>
</dbReference>